<sequence>MGEEDNVDQRKDTMQRFHYCYPSMTAAGVGFFDFSKTDPQKFKGNGYIHNQFEQTASMIAGPNKEVVLAVRDLIIFYPIPLFYRSSILS</sequence>
<proteinExistence type="predicted"/>
<name>A0A090KZU4_STRRB</name>
<reference evidence="2" key="2">
    <citation type="submission" date="2014-09" db="EMBL/GenBank/DDBJ databases">
        <authorList>
            <person name="Martin A.A."/>
        </authorList>
    </citation>
    <scope>NUCLEOTIDE SEQUENCE</scope>
    <source>
        <strain evidence="2">ED321</strain>
    </source>
</reference>
<evidence type="ECO:0000313" key="4">
    <source>
        <dbReference type="WormBase" id="SRAE_X000244200"/>
    </source>
</evidence>
<protein>
    <submittedName>
        <fullName evidence="1 3">Uncharacterized protein</fullName>
    </submittedName>
</protein>
<dbReference type="WBParaSite" id="SRAE_X000244200.1">
    <property type="protein sequence ID" value="SRAE_X000244200.1"/>
    <property type="gene ID" value="WBGene00268028"/>
</dbReference>
<dbReference type="Proteomes" id="UP000035682">
    <property type="component" value="Unplaced"/>
</dbReference>
<accession>A0A090KZU4</accession>
<dbReference type="RefSeq" id="XP_024499918.1">
    <property type="nucleotide sequence ID" value="XM_024645657.1"/>
</dbReference>
<reference evidence="3" key="3">
    <citation type="submission" date="2020-12" db="UniProtKB">
        <authorList>
            <consortium name="WormBaseParasite"/>
        </authorList>
    </citation>
    <scope>IDENTIFICATION</scope>
</reference>
<evidence type="ECO:0000313" key="3">
    <source>
        <dbReference type="WBParaSite" id="SRAE_X000244200.1"/>
    </source>
</evidence>
<keyword evidence="2" id="KW-1185">Reference proteome</keyword>
<dbReference type="CTD" id="36385522"/>
<dbReference type="AlphaFoldDB" id="A0A090KZU4"/>
<gene>
    <name evidence="1 3 4" type="ORF">SRAE_X000244200</name>
</gene>
<evidence type="ECO:0000313" key="2">
    <source>
        <dbReference type="Proteomes" id="UP000035682"/>
    </source>
</evidence>
<dbReference type="EMBL" id="LN609400">
    <property type="protein sequence ID" value="CEF60709.1"/>
    <property type="molecule type" value="Genomic_DNA"/>
</dbReference>
<reference evidence="1" key="1">
    <citation type="submission" date="2014-09" db="EMBL/GenBank/DDBJ databases">
        <authorList>
            <person name="Aslett A.Martin."/>
        </authorList>
    </citation>
    <scope>NUCLEOTIDE SEQUENCE</scope>
    <source>
        <strain evidence="1">ED321 Heterogonic</strain>
    </source>
</reference>
<organism evidence="1">
    <name type="scientific">Strongyloides ratti</name>
    <name type="common">Parasitic roundworm</name>
    <dbReference type="NCBI Taxonomy" id="34506"/>
    <lineage>
        <taxon>Eukaryota</taxon>
        <taxon>Metazoa</taxon>
        <taxon>Ecdysozoa</taxon>
        <taxon>Nematoda</taxon>
        <taxon>Chromadorea</taxon>
        <taxon>Rhabditida</taxon>
        <taxon>Tylenchina</taxon>
        <taxon>Panagrolaimomorpha</taxon>
        <taxon>Strongyloidoidea</taxon>
        <taxon>Strongyloididae</taxon>
        <taxon>Strongyloides</taxon>
    </lineage>
</organism>
<dbReference type="WormBase" id="SRAE_X000244200">
    <property type="protein sequence ID" value="SRP11369"/>
    <property type="gene ID" value="WBGene00268028"/>
</dbReference>
<evidence type="ECO:0000313" key="1">
    <source>
        <dbReference type="EMBL" id="CEF60709.1"/>
    </source>
</evidence>
<dbReference type="GeneID" id="36385522"/>